<evidence type="ECO:0000259" key="6">
    <source>
        <dbReference type="PROSITE" id="PS50002"/>
    </source>
</evidence>
<reference evidence="7" key="1">
    <citation type="journal article" date="2023" name="DNA Res.">
        <title>Chromosome-level genome assembly of Phrynocephalus forsythii using third-generation DNA sequencing and Hi-C analysis.</title>
        <authorList>
            <person name="Qi Y."/>
            <person name="Zhao W."/>
            <person name="Zhao Y."/>
            <person name="Niu C."/>
            <person name="Cao S."/>
            <person name="Zhang Y."/>
        </authorList>
    </citation>
    <scope>NUCLEOTIDE SEQUENCE</scope>
    <source>
        <tissue evidence="7">Muscle</tissue>
    </source>
</reference>
<dbReference type="PROSITE" id="PS50002">
    <property type="entry name" value="SH3"/>
    <property type="match status" value="1"/>
</dbReference>
<evidence type="ECO:0000256" key="4">
    <source>
        <dbReference type="SAM" id="MobiDB-lite"/>
    </source>
</evidence>
<dbReference type="Pfam" id="PF00017">
    <property type="entry name" value="SH2"/>
    <property type="match status" value="1"/>
</dbReference>
<evidence type="ECO:0000313" key="8">
    <source>
        <dbReference type="Proteomes" id="UP001142489"/>
    </source>
</evidence>
<keyword evidence="1 3" id="KW-0728">SH3 domain</keyword>
<dbReference type="InterPro" id="IPR043539">
    <property type="entry name" value="Grb2-like"/>
</dbReference>
<dbReference type="InterPro" id="IPR001452">
    <property type="entry name" value="SH3_domain"/>
</dbReference>
<dbReference type="SUPFAM" id="SSF55550">
    <property type="entry name" value="SH2 domain"/>
    <property type="match status" value="1"/>
</dbReference>
<dbReference type="Proteomes" id="UP001142489">
    <property type="component" value="Unassembled WGS sequence"/>
</dbReference>
<dbReference type="OrthoDB" id="9924021at2759"/>
<dbReference type="SMART" id="SM00252">
    <property type="entry name" value="SH2"/>
    <property type="match status" value="1"/>
</dbReference>
<dbReference type="AlphaFoldDB" id="A0A9Q0XWL5"/>
<keyword evidence="8" id="KW-1185">Reference proteome</keyword>
<dbReference type="Gene3D" id="2.30.30.40">
    <property type="entry name" value="SH3 Domains"/>
    <property type="match status" value="1"/>
</dbReference>
<feature type="domain" description="SH2" evidence="5">
    <location>
        <begin position="99"/>
        <end position="196"/>
    </location>
</feature>
<accession>A0A9Q0XWL5</accession>
<dbReference type="InterPro" id="IPR036860">
    <property type="entry name" value="SH2_dom_sf"/>
</dbReference>
<feature type="region of interest" description="Disordered" evidence="4">
    <location>
        <begin position="1"/>
        <end position="34"/>
    </location>
</feature>
<feature type="compositionally biased region" description="Basic residues" evidence="4">
    <location>
        <begin position="1"/>
        <end position="10"/>
    </location>
</feature>
<name>A0A9Q0XWL5_9SAUR</name>
<sequence>MGSLLSRRKQIPTEPSRQPNTENGEALNLTSGRRTTGASTSIAVAVCDFPSGHAQPILRMGEQLNLLTEDGEWWKVGSVATGKECYVPRKHVAKISHRWLYEGINRAKAEELLLLPPNHEGSFLIRESQMRKGGYSLSVRHTNRESWYCVKHYRINCLANNWLYISPHLTFPSLQDLVDYYSETGDGLCCCLKEPCFIQRSSPNLPYNLSKPVVVKKPALNWQELSSSDLLSENSPPEDSPISLGLREAVSSYLLMTENLSLDDTLCKGRPQNS</sequence>
<protein>
    <recommendedName>
        <fullName evidence="9">Src-like-adapter 2</fullName>
    </recommendedName>
</protein>
<evidence type="ECO:0000256" key="3">
    <source>
        <dbReference type="PROSITE-ProRule" id="PRU00192"/>
    </source>
</evidence>
<gene>
    <name evidence="7" type="ORF">JRQ81_014061</name>
</gene>
<proteinExistence type="predicted"/>
<evidence type="ECO:0000313" key="7">
    <source>
        <dbReference type="EMBL" id="KAJ7331881.1"/>
    </source>
</evidence>
<evidence type="ECO:0000256" key="2">
    <source>
        <dbReference type="PROSITE-ProRule" id="PRU00191"/>
    </source>
</evidence>
<dbReference type="InterPro" id="IPR000980">
    <property type="entry name" value="SH2"/>
</dbReference>
<dbReference type="EMBL" id="JAPFRF010000005">
    <property type="protein sequence ID" value="KAJ7331881.1"/>
    <property type="molecule type" value="Genomic_DNA"/>
</dbReference>
<feature type="compositionally biased region" description="Polar residues" evidence="4">
    <location>
        <begin position="13"/>
        <end position="23"/>
    </location>
</feature>
<dbReference type="PROSITE" id="PS50001">
    <property type="entry name" value="SH2"/>
    <property type="match status" value="1"/>
</dbReference>
<keyword evidence="2" id="KW-0727">SH2 domain</keyword>
<evidence type="ECO:0000256" key="1">
    <source>
        <dbReference type="ARBA" id="ARBA00022443"/>
    </source>
</evidence>
<comment type="caution">
    <text evidence="7">The sequence shown here is derived from an EMBL/GenBank/DDBJ whole genome shotgun (WGS) entry which is preliminary data.</text>
</comment>
<evidence type="ECO:0000259" key="5">
    <source>
        <dbReference type="PROSITE" id="PS50001"/>
    </source>
</evidence>
<feature type="domain" description="SH3" evidence="6">
    <location>
        <begin position="38"/>
        <end position="97"/>
    </location>
</feature>
<evidence type="ECO:0008006" key="9">
    <source>
        <dbReference type="Google" id="ProtNLM"/>
    </source>
</evidence>
<dbReference type="PANTHER" id="PTHR46037">
    <property type="entry name" value="PROTEIN ENHANCER OF SEVENLESS 2B"/>
    <property type="match status" value="1"/>
</dbReference>
<dbReference type="PRINTS" id="PR00401">
    <property type="entry name" value="SH2DOMAIN"/>
</dbReference>
<organism evidence="7 8">
    <name type="scientific">Phrynocephalus forsythii</name>
    <dbReference type="NCBI Taxonomy" id="171643"/>
    <lineage>
        <taxon>Eukaryota</taxon>
        <taxon>Metazoa</taxon>
        <taxon>Chordata</taxon>
        <taxon>Craniata</taxon>
        <taxon>Vertebrata</taxon>
        <taxon>Euteleostomi</taxon>
        <taxon>Lepidosauria</taxon>
        <taxon>Squamata</taxon>
        <taxon>Bifurcata</taxon>
        <taxon>Unidentata</taxon>
        <taxon>Episquamata</taxon>
        <taxon>Toxicofera</taxon>
        <taxon>Iguania</taxon>
        <taxon>Acrodonta</taxon>
        <taxon>Agamidae</taxon>
        <taxon>Agaminae</taxon>
        <taxon>Phrynocephalus</taxon>
    </lineage>
</organism>
<dbReference type="Gene3D" id="3.30.505.10">
    <property type="entry name" value="SH2 domain"/>
    <property type="match status" value="1"/>
</dbReference>